<keyword evidence="2" id="KW-0732">Signal</keyword>
<keyword evidence="4" id="KW-1185">Reference proteome</keyword>
<sequence length="290" mass="30963">MRGSCGGRISSVNASADLWNGMMLLLLASFEAPVALWPSEPDVKLEADGLCGDGDGDGDEDVEISQERDNTGSIAKLVSLRSPEEEESVRRRVRARKSSRVLLDFCSAAGTAAGWVISIQPSSSSQGVDSREGPPPSSDTLNRGFTKLVSSPVGLGLRLAYFGEIVSVSRLGLDLVKSAEGEAGFRVGNVKLAKDAEGEKRPEGLWVLSCNKEKWEGSSLKCEQKVGMNDEAVALRDRLGERLSALLLLPSRLPLGDELLISTSLKKDFGFGVEGIGIDSMEPLEEPVSI</sequence>
<feature type="region of interest" description="Disordered" evidence="1">
    <location>
        <begin position="122"/>
        <end position="144"/>
    </location>
</feature>
<dbReference type="AlphaFoldDB" id="A0A409XE26"/>
<evidence type="ECO:0000256" key="1">
    <source>
        <dbReference type="SAM" id="MobiDB-lite"/>
    </source>
</evidence>
<protein>
    <submittedName>
        <fullName evidence="3">Uncharacterized protein</fullName>
    </submittedName>
</protein>
<accession>A0A409XE26</accession>
<comment type="caution">
    <text evidence="3">The sequence shown here is derived from an EMBL/GenBank/DDBJ whole genome shotgun (WGS) entry which is preliminary data.</text>
</comment>
<evidence type="ECO:0000256" key="2">
    <source>
        <dbReference type="SAM" id="SignalP"/>
    </source>
</evidence>
<reference evidence="3 4" key="1">
    <citation type="journal article" date="2018" name="Evol. Lett.">
        <title>Horizontal gene cluster transfer increased hallucinogenic mushroom diversity.</title>
        <authorList>
            <person name="Reynolds H.T."/>
            <person name="Vijayakumar V."/>
            <person name="Gluck-Thaler E."/>
            <person name="Korotkin H.B."/>
            <person name="Matheny P.B."/>
            <person name="Slot J.C."/>
        </authorList>
    </citation>
    <scope>NUCLEOTIDE SEQUENCE [LARGE SCALE GENOMIC DNA]</scope>
    <source>
        <strain evidence="3 4">2631</strain>
    </source>
</reference>
<dbReference type="EMBL" id="NHYD01001970">
    <property type="protein sequence ID" value="PPQ89010.1"/>
    <property type="molecule type" value="Genomic_DNA"/>
</dbReference>
<feature type="chain" id="PRO_5019461814" evidence="2">
    <location>
        <begin position="37"/>
        <end position="290"/>
    </location>
</feature>
<evidence type="ECO:0000313" key="4">
    <source>
        <dbReference type="Proteomes" id="UP000283269"/>
    </source>
</evidence>
<organism evidence="3 4">
    <name type="scientific">Psilocybe cyanescens</name>
    <dbReference type="NCBI Taxonomy" id="93625"/>
    <lineage>
        <taxon>Eukaryota</taxon>
        <taxon>Fungi</taxon>
        <taxon>Dikarya</taxon>
        <taxon>Basidiomycota</taxon>
        <taxon>Agaricomycotina</taxon>
        <taxon>Agaricomycetes</taxon>
        <taxon>Agaricomycetidae</taxon>
        <taxon>Agaricales</taxon>
        <taxon>Agaricineae</taxon>
        <taxon>Strophariaceae</taxon>
        <taxon>Psilocybe</taxon>
    </lineage>
</organism>
<proteinExistence type="predicted"/>
<name>A0A409XE26_PSICY</name>
<dbReference type="Proteomes" id="UP000283269">
    <property type="component" value="Unassembled WGS sequence"/>
</dbReference>
<dbReference type="InParanoid" id="A0A409XE26"/>
<feature type="signal peptide" evidence="2">
    <location>
        <begin position="1"/>
        <end position="36"/>
    </location>
</feature>
<gene>
    <name evidence="3" type="ORF">CVT25_005109</name>
</gene>
<evidence type="ECO:0000313" key="3">
    <source>
        <dbReference type="EMBL" id="PPQ89010.1"/>
    </source>
</evidence>